<dbReference type="Gene3D" id="1.10.287.130">
    <property type="match status" value="1"/>
</dbReference>
<evidence type="ECO:0000256" key="11">
    <source>
        <dbReference type="SAM" id="Coils"/>
    </source>
</evidence>
<dbReference type="Pfam" id="PF02518">
    <property type="entry name" value="HATPase_c"/>
    <property type="match status" value="1"/>
</dbReference>
<evidence type="ECO:0000313" key="16">
    <source>
        <dbReference type="Proteomes" id="UP000034883"/>
    </source>
</evidence>
<dbReference type="InterPro" id="IPR036097">
    <property type="entry name" value="HisK_dim/P_sf"/>
</dbReference>
<dbReference type="Gene3D" id="3.30.565.10">
    <property type="entry name" value="Histidine kinase-like ATPase, C-terminal domain"/>
    <property type="match status" value="1"/>
</dbReference>
<dbReference type="EC" id="2.7.13.3" evidence="3"/>
<dbReference type="InterPro" id="IPR005467">
    <property type="entry name" value="His_kinase_dom"/>
</dbReference>
<evidence type="ECO:0000313" key="15">
    <source>
        <dbReference type="EMBL" id="AKF07485.1"/>
    </source>
</evidence>
<name>A0A0F6YIX8_9BACT</name>
<evidence type="ECO:0000256" key="6">
    <source>
        <dbReference type="ARBA" id="ARBA00022692"/>
    </source>
</evidence>
<gene>
    <name evidence="15" type="ORF">DB32_004634</name>
</gene>
<keyword evidence="10 12" id="KW-0472">Membrane</keyword>
<dbReference type="GO" id="GO:0016020">
    <property type="term" value="C:membrane"/>
    <property type="evidence" value="ECO:0007669"/>
    <property type="project" value="UniProtKB-SubCell"/>
</dbReference>
<dbReference type="InterPro" id="IPR003660">
    <property type="entry name" value="HAMP_dom"/>
</dbReference>
<evidence type="ECO:0000256" key="4">
    <source>
        <dbReference type="ARBA" id="ARBA00022553"/>
    </source>
</evidence>
<evidence type="ECO:0000256" key="1">
    <source>
        <dbReference type="ARBA" id="ARBA00000085"/>
    </source>
</evidence>
<dbReference type="SMART" id="SM00387">
    <property type="entry name" value="HATPase_c"/>
    <property type="match status" value="1"/>
</dbReference>
<dbReference type="PRINTS" id="PR00344">
    <property type="entry name" value="BCTRLSENSOR"/>
</dbReference>
<keyword evidence="6 12" id="KW-0812">Transmembrane</keyword>
<feature type="domain" description="HAMP" evidence="14">
    <location>
        <begin position="173"/>
        <end position="227"/>
    </location>
</feature>
<dbReference type="InterPro" id="IPR003661">
    <property type="entry name" value="HisK_dim/P_dom"/>
</dbReference>
<dbReference type="CDD" id="cd00082">
    <property type="entry name" value="HisKA"/>
    <property type="match status" value="1"/>
</dbReference>
<evidence type="ECO:0000256" key="9">
    <source>
        <dbReference type="ARBA" id="ARBA00023012"/>
    </source>
</evidence>
<sequence>MRGPRSLRARVALASAGAAALAGAVAAIVAGWTAEELVRAHDDDALLAHARTLADEVDDEEREAEEDGERAELDAILADELDELPVLDARVVVHDGEGQALGGDRDLAVLPVGSCDDAGALRACTVALGARRLTLAASEGAARDHRSLLVIALLAGALVGALAGGVAASRIARVALAPLGALRDRVRAIDPGAPRVDRIATPEHDAELEDLRAAIAELVERLAIALTQARSFASNAAHELRTPLAHVAGELELLTERSDREALERTRAQVARLVELVQRLLVLARAEPIDRAHAEAVDLGDVAREVVARAGAPSRVRLALEDDVIVAGDAALLEALVSNALSNALKFSDDLVDLEVSRAGDEARIEVRDRGPGIADEDRARVFDAFYRSRAARASGTPGHGIGLALIAHVATAHGGRVELVPSERGVHLRVLLPRWSPRR</sequence>
<keyword evidence="11" id="KW-0175">Coiled coil</keyword>
<organism evidence="15 16">
    <name type="scientific">Sandaracinus amylolyticus</name>
    <dbReference type="NCBI Taxonomy" id="927083"/>
    <lineage>
        <taxon>Bacteria</taxon>
        <taxon>Pseudomonadati</taxon>
        <taxon>Myxococcota</taxon>
        <taxon>Polyangia</taxon>
        <taxon>Polyangiales</taxon>
        <taxon>Sandaracinaceae</taxon>
        <taxon>Sandaracinus</taxon>
    </lineage>
</organism>
<dbReference type="PROSITE" id="PS50885">
    <property type="entry name" value="HAMP"/>
    <property type="match status" value="1"/>
</dbReference>
<dbReference type="PANTHER" id="PTHR45436">
    <property type="entry name" value="SENSOR HISTIDINE KINASE YKOH"/>
    <property type="match status" value="1"/>
</dbReference>
<dbReference type="SMART" id="SM00388">
    <property type="entry name" value="HisKA"/>
    <property type="match status" value="1"/>
</dbReference>
<evidence type="ECO:0000256" key="8">
    <source>
        <dbReference type="ARBA" id="ARBA00022989"/>
    </source>
</evidence>
<keyword evidence="4" id="KW-0597">Phosphoprotein</keyword>
<dbReference type="EMBL" id="CP011125">
    <property type="protein sequence ID" value="AKF07485.1"/>
    <property type="molecule type" value="Genomic_DNA"/>
</dbReference>
<dbReference type="RefSeq" id="WP_053234737.1">
    <property type="nucleotide sequence ID" value="NZ_CP011125.1"/>
</dbReference>
<comment type="catalytic activity">
    <reaction evidence="1">
        <text>ATP + protein L-histidine = ADP + protein N-phospho-L-histidine.</text>
        <dbReference type="EC" id="2.7.13.3"/>
    </reaction>
</comment>
<feature type="coiled-coil region" evidence="11">
    <location>
        <begin position="47"/>
        <end position="74"/>
    </location>
</feature>
<dbReference type="KEGG" id="samy:DB32_004634"/>
<evidence type="ECO:0000256" key="5">
    <source>
        <dbReference type="ARBA" id="ARBA00022679"/>
    </source>
</evidence>
<dbReference type="CDD" id="cd00075">
    <property type="entry name" value="HATPase"/>
    <property type="match status" value="1"/>
</dbReference>
<dbReference type="OrthoDB" id="9813151at2"/>
<dbReference type="PANTHER" id="PTHR45436:SF5">
    <property type="entry name" value="SENSOR HISTIDINE KINASE TRCS"/>
    <property type="match status" value="1"/>
</dbReference>
<keyword evidence="5" id="KW-0808">Transferase</keyword>
<dbReference type="InterPro" id="IPR003594">
    <property type="entry name" value="HATPase_dom"/>
</dbReference>
<reference evidence="15 16" key="1">
    <citation type="submission" date="2015-03" db="EMBL/GenBank/DDBJ databases">
        <title>Genome assembly of Sandaracinus amylolyticus DSM 53668.</title>
        <authorList>
            <person name="Sharma G."/>
            <person name="Subramanian S."/>
        </authorList>
    </citation>
    <scope>NUCLEOTIDE SEQUENCE [LARGE SCALE GENOMIC DNA]</scope>
    <source>
        <strain evidence="15 16">DSM 53668</strain>
    </source>
</reference>
<dbReference type="PROSITE" id="PS50109">
    <property type="entry name" value="HIS_KIN"/>
    <property type="match status" value="1"/>
</dbReference>
<dbReference type="Proteomes" id="UP000034883">
    <property type="component" value="Chromosome"/>
</dbReference>
<dbReference type="Pfam" id="PF00512">
    <property type="entry name" value="HisKA"/>
    <property type="match status" value="1"/>
</dbReference>
<proteinExistence type="predicted"/>
<evidence type="ECO:0000259" key="13">
    <source>
        <dbReference type="PROSITE" id="PS50109"/>
    </source>
</evidence>
<comment type="subcellular location">
    <subcellularLocation>
        <location evidence="2">Membrane</location>
    </subcellularLocation>
</comment>
<feature type="transmembrane region" description="Helical" evidence="12">
    <location>
        <begin position="148"/>
        <end position="168"/>
    </location>
</feature>
<keyword evidence="7 15" id="KW-0418">Kinase</keyword>
<keyword evidence="8 12" id="KW-1133">Transmembrane helix</keyword>
<feature type="domain" description="Histidine kinase" evidence="13">
    <location>
        <begin position="235"/>
        <end position="437"/>
    </location>
</feature>
<dbReference type="InterPro" id="IPR050428">
    <property type="entry name" value="TCS_sensor_his_kinase"/>
</dbReference>
<dbReference type="InterPro" id="IPR036890">
    <property type="entry name" value="HATPase_C_sf"/>
</dbReference>
<dbReference type="STRING" id="927083.DB32_004634"/>
<evidence type="ECO:0000256" key="10">
    <source>
        <dbReference type="ARBA" id="ARBA00023136"/>
    </source>
</evidence>
<dbReference type="SUPFAM" id="SSF55874">
    <property type="entry name" value="ATPase domain of HSP90 chaperone/DNA topoisomerase II/histidine kinase"/>
    <property type="match status" value="1"/>
</dbReference>
<evidence type="ECO:0000256" key="3">
    <source>
        <dbReference type="ARBA" id="ARBA00012438"/>
    </source>
</evidence>
<keyword evidence="9" id="KW-0902">Two-component regulatory system</keyword>
<evidence type="ECO:0000256" key="12">
    <source>
        <dbReference type="SAM" id="Phobius"/>
    </source>
</evidence>
<dbReference type="InterPro" id="IPR004358">
    <property type="entry name" value="Sig_transdc_His_kin-like_C"/>
</dbReference>
<dbReference type="AlphaFoldDB" id="A0A0F6YIX8"/>
<evidence type="ECO:0000256" key="7">
    <source>
        <dbReference type="ARBA" id="ARBA00022777"/>
    </source>
</evidence>
<dbReference type="SUPFAM" id="SSF47384">
    <property type="entry name" value="Homodimeric domain of signal transducing histidine kinase"/>
    <property type="match status" value="1"/>
</dbReference>
<protein>
    <recommendedName>
        <fullName evidence="3">histidine kinase</fullName>
        <ecNumber evidence="3">2.7.13.3</ecNumber>
    </recommendedName>
</protein>
<dbReference type="GO" id="GO:0000155">
    <property type="term" value="F:phosphorelay sensor kinase activity"/>
    <property type="evidence" value="ECO:0007669"/>
    <property type="project" value="InterPro"/>
</dbReference>
<accession>A0A0F6YIX8</accession>
<keyword evidence="16" id="KW-1185">Reference proteome</keyword>
<evidence type="ECO:0000256" key="2">
    <source>
        <dbReference type="ARBA" id="ARBA00004370"/>
    </source>
</evidence>
<evidence type="ECO:0000259" key="14">
    <source>
        <dbReference type="PROSITE" id="PS50885"/>
    </source>
</evidence>